<name>A0A2A5JQS5_PSEO7</name>
<evidence type="ECO:0000313" key="3">
    <source>
        <dbReference type="EMBL" id="PCK31776.1"/>
    </source>
</evidence>
<feature type="signal peptide" evidence="1">
    <location>
        <begin position="1"/>
        <end position="18"/>
    </location>
</feature>
<evidence type="ECO:0000313" key="4">
    <source>
        <dbReference type="Proteomes" id="UP000228621"/>
    </source>
</evidence>
<proteinExistence type="predicted"/>
<reference evidence="4" key="1">
    <citation type="journal article" date="2019" name="Genome Announc.">
        <title>Draft Genome Sequence of Pseudoalteromonas piscicida Strain 36Y ROTHPW, an Hypersaline Seawater Isolate from the South Coast of Sonora, Mexico.</title>
        <authorList>
            <person name="Sanchez-Diaz R."/>
            <person name="Molina-Garza Z.J."/>
            <person name="Cruz-Suarez L.E."/>
            <person name="Selvin J."/>
            <person name="Kiran G.S."/>
            <person name="Ibarra-Gamez J.C."/>
            <person name="Gomez-Gil B."/>
            <person name="Galaviz-Silva L."/>
        </authorList>
    </citation>
    <scope>NUCLEOTIDE SEQUENCE [LARGE SCALE GENOMIC DNA]</scope>
    <source>
        <strain evidence="4">36Y_RITHPW</strain>
    </source>
</reference>
<dbReference type="EMBL" id="NKHF01000045">
    <property type="protein sequence ID" value="PCK31776.1"/>
    <property type="molecule type" value="Genomic_DNA"/>
</dbReference>
<dbReference type="RefSeq" id="WP_099642067.1">
    <property type="nucleotide sequence ID" value="NZ_NKHF01000045.1"/>
</dbReference>
<dbReference type="Pfam" id="PF13145">
    <property type="entry name" value="Rotamase_2"/>
    <property type="match status" value="1"/>
</dbReference>
<feature type="domain" description="PpiC" evidence="2">
    <location>
        <begin position="240"/>
        <end position="344"/>
    </location>
</feature>
<dbReference type="InterPro" id="IPR000297">
    <property type="entry name" value="PPIase_PpiC"/>
</dbReference>
<organism evidence="3 4">
    <name type="scientific">Pseudoalteromonas piscicida</name>
    <dbReference type="NCBI Taxonomy" id="43662"/>
    <lineage>
        <taxon>Bacteria</taxon>
        <taxon>Pseudomonadati</taxon>
        <taxon>Pseudomonadota</taxon>
        <taxon>Gammaproteobacteria</taxon>
        <taxon>Alteromonadales</taxon>
        <taxon>Pseudoalteromonadaceae</taxon>
        <taxon>Pseudoalteromonas</taxon>
    </lineage>
</organism>
<feature type="chain" id="PRO_5013331869" description="PpiC domain-containing protein" evidence="1">
    <location>
        <begin position="19"/>
        <end position="392"/>
    </location>
</feature>
<comment type="caution">
    <text evidence="3">The sequence shown here is derived from an EMBL/GenBank/DDBJ whole genome shotgun (WGS) entry which is preliminary data.</text>
</comment>
<accession>A0A2A5JQS5</accession>
<dbReference type="Proteomes" id="UP000228621">
    <property type="component" value="Unassembled WGS sequence"/>
</dbReference>
<dbReference type="GO" id="GO:0003755">
    <property type="term" value="F:peptidyl-prolyl cis-trans isomerase activity"/>
    <property type="evidence" value="ECO:0007669"/>
    <property type="project" value="InterPro"/>
</dbReference>
<dbReference type="AlphaFoldDB" id="A0A2A5JQS5"/>
<evidence type="ECO:0000259" key="2">
    <source>
        <dbReference type="Pfam" id="PF13145"/>
    </source>
</evidence>
<sequence length="392" mass="44757">MRFVVLFLVSSCCLPSFAAAKLPATLLPLVHQLYADQGREFTIQQTQEQLLENQFLLSQAKRFNPDILKRQSNVGFSTQYHIDKFLTDALIDWFPALENVKKQAFPLTINSAQMKSLLGKYPADGLYQAEQLLKWQQVKLTHVSLLSLEQVMLSQSMQNRFKLHQGDAALLSAIVDQHLYQQAVFKAALPFLNQQALSLEQLQQVVAGELLRPSMLAYLGVKEEMHGATSEYVEALRAEIPNQAIATYYSKHKSRFRYIKKVSASAAKFTASQDAEQFRAYAQAHSWQQAVHKFAPALVWQSEPKPLTRKSKPKWETQLAFSNKQDQITPSIRTPDGQWLILISTAAVYDYYDTQSETVRYQALRALTQRFAKAKFEQQYQAWKKANNGMVL</sequence>
<evidence type="ECO:0000256" key="1">
    <source>
        <dbReference type="SAM" id="SignalP"/>
    </source>
</evidence>
<keyword evidence="1" id="KW-0732">Signal</keyword>
<protein>
    <recommendedName>
        <fullName evidence="2">PpiC domain-containing protein</fullName>
    </recommendedName>
</protein>
<dbReference type="OrthoDB" id="6307250at2"/>
<keyword evidence="4" id="KW-1185">Reference proteome</keyword>
<gene>
    <name evidence="3" type="ORF">CEX98_10705</name>
</gene>